<dbReference type="Pfam" id="PF13091">
    <property type="entry name" value="PLDc_2"/>
    <property type="match status" value="2"/>
</dbReference>
<dbReference type="PROSITE" id="PS50035">
    <property type="entry name" value="PLD"/>
    <property type="match status" value="2"/>
</dbReference>
<keyword evidence="1" id="KW-0812">Transmembrane</keyword>
<protein>
    <recommendedName>
        <fullName evidence="2">PLD phosphodiesterase domain-containing protein</fullName>
    </recommendedName>
</protein>
<evidence type="ECO:0000313" key="4">
    <source>
        <dbReference type="Proteomes" id="UP000196053"/>
    </source>
</evidence>
<dbReference type="AlphaFoldDB" id="A0A0K8J551"/>
<accession>A0A0K8J551</accession>
<evidence type="ECO:0000313" key="3">
    <source>
        <dbReference type="EMBL" id="CUH92479.1"/>
    </source>
</evidence>
<dbReference type="SUPFAM" id="SSF56024">
    <property type="entry name" value="Phospholipase D/nuclease"/>
    <property type="match status" value="2"/>
</dbReference>
<dbReference type="GO" id="GO:0030572">
    <property type="term" value="F:phosphatidyltransferase activity"/>
    <property type="evidence" value="ECO:0007669"/>
    <property type="project" value="UniProtKB-ARBA"/>
</dbReference>
<dbReference type="PANTHER" id="PTHR21248">
    <property type="entry name" value="CARDIOLIPIN SYNTHASE"/>
    <property type="match status" value="1"/>
</dbReference>
<reference evidence="4" key="1">
    <citation type="submission" date="2015-09" db="EMBL/GenBank/DDBJ databases">
        <authorList>
            <person name="Wibberg D."/>
        </authorList>
    </citation>
    <scope>NUCLEOTIDE SEQUENCE [LARGE SCALE GENOMIC DNA]</scope>
    <source>
        <strain evidence="4">SD1D</strain>
    </source>
</reference>
<evidence type="ECO:0000256" key="1">
    <source>
        <dbReference type="SAM" id="Phobius"/>
    </source>
</evidence>
<name>A0A0K8J551_9FIRM</name>
<dbReference type="SMART" id="SM00155">
    <property type="entry name" value="PLDc"/>
    <property type="match status" value="2"/>
</dbReference>
<sequence length="470" mass="55067">MKKLYIVITIIISFILYIFLGIIISYKKQPNISDDYISSFYLEDYYSDDISCDRACIIEDNKEALIERLRMIEMAEERIILSTFDFRSDNSGKDILAALYSAAERGLDIKVLVDGFSAFLQMYGNEYFFALSTLDNVEIKIYNPINLLKPWKSMGRLHDKFLIVDNESYIIGGRNTFDYFLGDKGYKNYDRDVLVYNTKPYSKESSIYDLIDYFYKVWNLKECKLFNDEEYKGKRKKVIKAREELKEIYKSNIDKYPFLLEDFDYQEITYEVNKISLLSNPVHVYAKEPAVFYSLIQLMNNAKEEVKIHTPYIICNDFMYQAIRSVTSSGTKVSIMTNSPANNGNPFGASDYIINRDKILQTGAKIYEYEGGISYHGKSITIDDNISIIGSFNMDLRSVYLSTETMVVIDSEEINKQLKEYFKTYEEDAVYIIDKDRIEIPKGVVRQEFTEKKKLLIRIISRFNWLRFLM</sequence>
<feature type="domain" description="PLD phosphodiesterase" evidence="2">
    <location>
        <begin position="153"/>
        <end position="175"/>
    </location>
</feature>
<dbReference type="InterPro" id="IPR025202">
    <property type="entry name" value="PLD-like_dom"/>
</dbReference>
<dbReference type="PANTHER" id="PTHR21248:SF12">
    <property type="entry name" value="CARDIOLIPIN SYNTHASE C"/>
    <property type="match status" value="1"/>
</dbReference>
<dbReference type="Gene3D" id="3.30.870.10">
    <property type="entry name" value="Endonuclease Chain A"/>
    <property type="match status" value="2"/>
</dbReference>
<dbReference type="InterPro" id="IPR001736">
    <property type="entry name" value="PLipase_D/transphosphatidylase"/>
</dbReference>
<keyword evidence="4" id="KW-1185">Reference proteome</keyword>
<dbReference type="Proteomes" id="UP000196053">
    <property type="component" value="Chromosome I"/>
</dbReference>
<dbReference type="GO" id="GO:0032049">
    <property type="term" value="P:cardiolipin biosynthetic process"/>
    <property type="evidence" value="ECO:0007669"/>
    <property type="project" value="UniProtKB-ARBA"/>
</dbReference>
<dbReference type="EMBL" id="LN879430">
    <property type="protein sequence ID" value="CUH92479.1"/>
    <property type="molecule type" value="Genomic_DNA"/>
</dbReference>
<evidence type="ECO:0000259" key="2">
    <source>
        <dbReference type="PROSITE" id="PS50035"/>
    </source>
</evidence>
<gene>
    <name evidence="3" type="ORF">SD1D_0932</name>
</gene>
<organism evidence="3 4">
    <name type="scientific">Herbinix luporum</name>
    <dbReference type="NCBI Taxonomy" id="1679721"/>
    <lineage>
        <taxon>Bacteria</taxon>
        <taxon>Bacillati</taxon>
        <taxon>Bacillota</taxon>
        <taxon>Clostridia</taxon>
        <taxon>Lachnospirales</taxon>
        <taxon>Lachnospiraceae</taxon>
        <taxon>Herbinix</taxon>
    </lineage>
</organism>
<keyword evidence="1" id="KW-0472">Membrane</keyword>
<keyword evidence="1" id="KW-1133">Transmembrane helix</keyword>
<dbReference type="KEGG" id="hsd:SD1D_0932"/>
<feature type="domain" description="PLD phosphodiesterase" evidence="2">
    <location>
        <begin position="371"/>
        <end position="398"/>
    </location>
</feature>
<feature type="transmembrane region" description="Helical" evidence="1">
    <location>
        <begin position="6"/>
        <end position="26"/>
    </location>
</feature>
<dbReference type="CDD" id="cd09113">
    <property type="entry name" value="PLDc_ymdC_like_2"/>
    <property type="match status" value="1"/>
</dbReference>
<proteinExistence type="predicted"/>
<dbReference type="RefSeq" id="WP_058257843.1">
    <property type="nucleotide sequence ID" value="NZ_LN879430.1"/>
</dbReference>